<accession>A0A929RZ21</accession>
<protein>
    <recommendedName>
        <fullName evidence="1">DUF6630 domain-containing protein</fullName>
    </recommendedName>
</protein>
<name>A0A929RZ21_9BACT</name>
<dbReference type="EMBL" id="JABZGR010000019">
    <property type="protein sequence ID" value="MBF0970679.1"/>
    <property type="molecule type" value="Genomic_DNA"/>
</dbReference>
<dbReference type="Pfam" id="PF20335">
    <property type="entry name" value="DUF6630"/>
    <property type="match status" value="1"/>
</dbReference>
<sequence length="159" mass="18109">MKFESNADWINFAKEQTHNDKTVMDEVNACAQAPKTFISEKALQMKSTAFRNDYISLAEDMTNASDQEAFIQCLQYLLEDADYLAFVDKHAGVEAFCWRINEQKAVKRRGLRISSKNLTPGADAMQWVAETNALWKPEGLQLVFLEEGPTQFYTIAARD</sequence>
<gene>
    <name evidence="2" type="ORF">HXK21_06515</name>
</gene>
<dbReference type="Proteomes" id="UP000704068">
    <property type="component" value="Unassembled WGS sequence"/>
</dbReference>
<reference evidence="2" key="1">
    <citation type="submission" date="2020-04" db="EMBL/GenBank/DDBJ databases">
        <title>Deep metagenomics examines the oral microbiome during advanced dental caries in children, revealing novel taxa and co-occurrences with host molecules.</title>
        <authorList>
            <person name="Baker J.L."/>
            <person name="Morton J.T."/>
            <person name="Dinis M."/>
            <person name="Alvarez R."/>
            <person name="Tran N.C."/>
            <person name="Knight R."/>
            <person name="Edlund A."/>
        </authorList>
    </citation>
    <scope>NUCLEOTIDE SEQUENCE</scope>
    <source>
        <strain evidence="2">JCVI_34_bin.1</strain>
    </source>
</reference>
<evidence type="ECO:0000313" key="2">
    <source>
        <dbReference type="EMBL" id="MBF0970679.1"/>
    </source>
</evidence>
<feature type="domain" description="DUF6630" evidence="1">
    <location>
        <begin position="9"/>
        <end position="148"/>
    </location>
</feature>
<dbReference type="AlphaFoldDB" id="A0A929RZ21"/>
<proteinExistence type="predicted"/>
<dbReference type="RefSeq" id="WP_303764266.1">
    <property type="nucleotide sequence ID" value="NZ_JABZGR010000019.1"/>
</dbReference>
<comment type="caution">
    <text evidence="2">The sequence shown here is derived from an EMBL/GenBank/DDBJ whole genome shotgun (WGS) entry which is preliminary data.</text>
</comment>
<evidence type="ECO:0000259" key="1">
    <source>
        <dbReference type="Pfam" id="PF20335"/>
    </source>
</evidence>
<dbReference type="InterPro" id="IPR046582">
    <property type="entry name" value="DUF6630"/>
</dbReference>
<organism evidence="2 3">
    <name type="scientific">Alloprevotella tannerae</name>
    <dbReference type="NCBI Taxonomy" id="76122"/>
    <lineage>
        <taxon>Bacteria</taxon>
        <taxon>Pseudomonadati</taxon>
        <taxon>Bacteroidota</taxon>
        <taxon>Bacteroidia</taxon>
        <taxon>Bacteroidales</taxon>
        <taxon>Prevotellaceae</taxon>
        <taxon>Alloprevotella</taxon>
    </lineage>
</organism>
<evidence type="ECO:0000313" key="3">
    <source>
        <dbReference type="Proteomes" id="UP000704068"/>
    </source>
</evidence>